<proteinExistence type="predicted"/>
<sequence length="603" mass="68595">MMASRRPASVLDAWVEETPGHGTKTELTTNRRVWCDMGTQAGRYTATSMLIMLTIIPLAVLIMQNAFILPIINDAMQHTELLHQRIMSTFNLKDIIHTIQVERGTAVLALISDDTKLKRMLRASYIDTTDAIAAYGERDWPTIAEHLGPEFRSSQSLTRYLIKHRREIDYNSAIAASETRFYTGIIKVLIDWIGEMVLQYDGESFVWRNLMAYHMLIISKEYTDAERALGTTYYSLGKFDIDNHSAFLSASVYGKLYLDSASRFNENLRNRLNNIINTTSVVTINDLKENLTINVFQPPNLDDGLFWFNSMTVFINFLSEQETRVGQEILDQLKYEAMWLSNKKMKHAFMVALGAVCLLIIVGFLHVYIAREIHRSYNAYNGLSTKLKKEMDWAQTLIYQMLPESVAERLANGEPINPEGFSSATIFFSDIVGFTSISSGCTPLEVVRLLNNLYSIMDDVCEKHDAYKVETIGDAYMVASGLPKRNADRHFTEIADLALEMRDAVRRLKVPKSNAMLKLRIGVHSGPVVAGVVGQKMPRYCLVGDTVAIAARMEQTGLPLKIHISERTYRALNRTGFYEFDHRGEVDLKDGERIHTYWLLRND</sequence>
<dbReference type="PANTHER" id="PTHR11920">
    <property type="entry name" value="GUANYLYL CYCLASE"/>
    <property type="match status" value="1"/>
</dbReference>
<dbReference type="InterPro" id="IPR001054">
    <property type="entry name" value="A/G_cyclase"/>
</dbReference>
<protein>
    <submittedName>
        <fullName evidence="11">Uncharacterized protein LOC106811014</fullName>
    </submittedName>
</protein>
<organism evidence="10 11">
    <name type="scientific">Priapulus caudatus</name>
    <name type="common">Priapulid worm</name>
    <dbReference type="NCBI Taxonomy" id="37621"/>
    <lineage>
        <taxon>Eukaryota</taxon>
        <taxon>Metazoa</taxon>
        <taxon>Ecdysozoa</taxon>
        <taxon>Scalidophora</taxon>
        <taxon>Priapulida</taxon>
        <taxon>Priapulimorpha</taxon>
        <taxon>Priapulimorphida</taxon>
        <taxon>Priapulidae</taxon>
        <taxon>Priapulus</taxon>
    </lineage>
</organism>
<dbReference type="SUPFAM" id="SSF55073">
    <property type="entry name" value="Nucleotide cyclase"/>
    <property type="match status" value="1"/>
</dbReference>
<dbReference type="Pfam" id="PF08376">
    <property type="entry name" value="NIT"/>
    <property type="match status" value="1"/>
</dbReference>
<evidence type="ECO:0000256" key="1">
    <source>
        <dbReference type="ARBA" id="ARBA00004370"/>
    </source>
</evidence>
<keyword evidence="7" id="KW-0456">Lyase</keyword>
<feature type="transmembrane region" description="Helical" evidence="8">
    <location>
        <begin position="348"/>
        <end position="369"/>
    </location>
</feature>
<evidence type="ECO:0000313" key="11">
    <source>
        <dbReference type="RefSeq" id="XP_014670017.1"/>
    </source>
</evidence>
<dbReference type="PROSITE" id="PS50125">
    <property type="entry name" value="GUANYLATE_CYCLASE_2"/>
    <property type="match status" value="1"/>
</dbReference>
<evidence type="ECO:0000256" key="3">
    <source>
        <dbReference type="ARBA" id="ARBA00022741"/>
    </source>
</evidence>
<keyword evidence="2 8" id="KW-0812">Transmembrane</keyword>
<reference evidence="11" key="1">
    <citation type="submission" date="2025-08" db="UniProtKB">
        <authorList>
            <consortium name="RefSeq"/>
        </authorList>
    </citation>
    <scope>IDENTIFICATION</scope>
</reference>
<dbReference type="CDD" id="cd07302">
    <property type="entry name" value="CHD"/>
    <property type="match status" value="1"/>
</dbReference>
<dbReference type="GeneID" id="106811014"/>
<evidence type="ECO:0000256" key="2">
    <source>
        <dbReference type="ARBA" id="ARBA00022692"/>
    </source>
</evidence>
<evidence type="ECO:0000256" key="7">
    <source>
        <dbReference type="ARBA" id="ARBA00023239"/>
    </source>
</evidence>
<dbReference type="InterPro" id="IPR013587">
    <property type="entry name" value="Nitrate/nitrite_sensing"/>
</dbReference>
<keyword evidence="4 8" id="KW-1133">Transmembrane helix</keyword>
<dbReference type="RefSeq" id="XP_014670017.1">
    <property type="nucleotide sequence ID" value="XM_014814531.1"/>
</dbReference>
<evidence type="ECO:0000313" key="10">
    <source>
        <dbReference type="Proteomes" id="UP000695022"/>
    </source>
</evidence>
<evidence type="ECO:0000256" key="8">
    <source>
        <dbReference type="SAM" id="Phobius"/>
    </source>
</evidence>
<name>A0ABM1ECU6_PRICU</name>
<dbReference type="Gene3D" id="3.30.70.1230">
    <property type="entry name" value="Nucleotide cyclase"/>
    <property type="match status" value="1"/>
</dbReference>
<dbReference type="InterPro" id="IPR029787">
    <property type="entry name" value="Nucleotide_cyclase"/>
</dbReference>
<feature type="transmembrane region" description="Helical" evidence="8">
    <location>
        <begin position="49"/>
        <end position="72"/>
    </location>
</feature>
<dbReference type="SMART" id="SM00044">
    <property type="entry name" value="CYCc"/>
    <property type="match status" value="1"/>
</dbReference>
<keyword evidence="3" id="KW-0547">Nucleotide-binding</keyword>
<evidence type="ECO:0000256" key="6">
    <source>
        <dbReference type="ARBA" id="ARBA00023180"/>
    </source>
</evidence>
<keyword evidence="5 8" id="KW-0472">Membrane</keyword>
<dbReference type="InterPro" id="IPR050401">
    <property type="entry name" value="Cyclic_nucleotide_synthase"/>
</dbReference>
<evidence type="ECO:0000256" key="4">
    <source>
        <dbReference type="ARBA" id="ARBA00022989"/>
    </source>
</evidence>
<keyword evidence="6" id="KW-0325">Glycoprotein</keyword>
<accession>A0ABM1ECU6</accession>
<dbReference type="Pfam" id="PF00211">
    <property type="entry name" value="Guanylate_cyc"/>
    <property type="match status" value="1"/>
</dbReference>
<dbReference type="PANTHER" id="PTHR11920:SF335">
    <property type="entry name" value="GUANYLATE CYCLASE"/>
    <property type="match status" value="1"/>
</dbReference>
<feature type="domain" description="Guanylate cyclase" evidence="9">
    <location>
        <begin position="425"/>
        <end position="554"/>
    </location>
</feature>
<dbReference type="Proteomes" id="UP000695022">
    <property type="component" value="Unplaced"/>
</dbReference>
<evidence type="ECO:0000256" key="5">
    <source>
        <dbReference type="ARBA" id="ARBA00023136"/>
    </source>
</evidence>
<keyword evidence="10" id="KW-1185">Reference proteome</keyword>
<evidence type="ECO:0000259" key="9">
    <source>
        <dbReference type="PROSITE" id="PS50125"/>
    </source>
</evidence>
<gene>
    <name evidence="11" type="primary">LOC106811014</name>
</gene>
<comment type="subcellular location">
    <subcellularLocation>
        <location evidence="1">Membrane</location>
    </subcellularLocation>
</comment>